<evidence type="ECO:0000256" key="2">
    <source>
        <dbReference type="SAM" id="Phobius"/>
    </source>
</evidence>
<gene>
    <name evidence="3" type="ORF">AMATHDRAFT_83852</name>
</gene>
<feature type="region of interest" description="Disordered" evidence="1">
    <location>
        <begin position="143"/>
        <end position="164"/>
    </location>
</feature>
<feature type="transmembrane region" description="Helical" evidence="2">
    <location>
        <begin position="66"/>
        <end position="88"/>
    </location>
</feature>
<accession>A0A2A9NZW7</accession>
<keyword evidence="2" id="KW-1133">Transmembrane helix</keyword>
<dbReference type="Proteomes" id="UP000242287">
    <property type="component" value="Unassembled WGS sequence"/>
</dbReference>
<dbReference type="AlphaFoldDB" id="A0A2A9NZW7"/>
<organism evidence="3 4">
    <name type="scientific">Amanita thiersii Skay4041</name>
    <dbReference type="NCBI Taxonomy" id="703135"/>
    <lineage>
        <taxon>Eukaryota</taxon>
        <taxon>Fungi</taxon>
        <taxon>Dikarya</taxon>
        <taxon>Basidiomycota</taxon>
        <taxon>Agaricomycotina</taxon>
        <taxon>Agaricomycetes</taxon>
        <taxon>Agaricomycetidae</taxon>
        <taxon>Agaricales</taxon>
        <taxon>Pluteineae</taxon>
        <taxon>Amanitaceae</taxon>
        <taxon>Amanita</taxon>
    </lineage>
</organism>
<dbReference type="EMBL" id="KZ301973">
    <property type="protein sequence ID" value="PFH53552.1"/>
    <property type="molecule type" value="Genomic_DNA"/>
</dbReference>
<keyword evidence="2" id="KW-0472">Membrane</keyword>
<evidence type="ECO:0000256" key="1">
    <source>
        <dbReference type="SAM" id="MobiDB-lite"/>
    </source>
</evidence>
<keyword evidence="2" id="KW-0812">Transmembrane</keyword>
<dbReference type="OrthoDB" id="3069935at2759"/>
<name>A0A2A9NZW7_9AGAR</name>
<keyword evidence="4" id="KW-1185">Reference proteome</keyword>
<evidence type="ECO:0000313" key="4">
    <source>
        <dbReference type="Proteomes" id="UP000242287"/>
    </source>
</evidence>
<evidence type="ECO:0000313" key="3">
    <source>
        <dbReference type="EMBL" id="PFH53552.1"/>
    </source>
</evidence>
<protein>
    <submittedName>
        <fullName evidence="3">Uncharacterized protein</fullName>
    </submittedName>
</protein>
<proteinExistence type="predicted"/>
<reference evidence="3 4" key="1">
    <citation type="submission" date="2014-02" db="EMBL/GenBank/DDBJ databases">
        <title>Transposable element dynamics among asymbiotic and ectomycorrhizal Amanita fungi.</title>
        <authorList>
            <consortium name="DOE Joint Genome Institute"/>
            <person name="Hess J."/>
            <person name="Skrede I."/>
            <person name="Wolfe B."/>
            <person name="LaButti K."/>
            <person name="Ohm R.A."/>
            <person name="Grigoriev I.V."/>
            <person name="Pringle A."/>
        </authorList>
    </citation>
    <scope>NUCLEOTIDE SEQUENCE [LARGE SCALE GENOMIC DNA]</scope>
    <source>
        <strain evidence="3 4">SKay4041</strain>
    </source>
</reference>
<feature type="region of interest" description="Disordered" evidence="1">
    <location>
        <begin position="263"/>
        <end position="310"/>
    </location>
</feature>
<sequence length="323" mass="35897">MAVVSVRRAPGSLDGYTPSTTVVRRNDTPKIGGSTAGKFYRPPTRAYHQCETHARTPYPLLPIPGFIVLIVCLVLIILISASAIFYLVRDERSSNVKRFATRRQRRYQQRHMGASPYEYNTSEQHPRSWAKRLASFLHIKNANTNKPKTAPQSKPLRNSENTWSHTGSVESWAYPATGGLRMPEPDLRQYQYSLTGRISPTRTANLYTAFSPIPDHNDPPPSSSDRLDMAEAHSPQFGRFLVERHSPSPHPTRLSVQIQAPISISSTPTPSPNTPTRLITPDPDPFHGSPRLHSMDSPVPDSPAPTGVSVRTFEGGSKFLEAL</sequence>